<evidence type="ECO:0000256" key="5">
    <source>
        <dbReference type="SAM" id="MobiDB-lite"/>
    </source>
</evidence>
<keyword evidence="3 7" id="KW-0732">Signal</keyword>
<evidence type="ECO:0000256" key="7">
    <source>
        <dbReference type="SAM" id="SignalP"/>
    </source>
</evidence>
<feature type="signal peptide" evidence="7">
    <location>
        <begin position="1"/>
        <end position="19"/>
    </location>
</feature>
<dbReference type="EMBL" id="CP006811">
    <property type="protein sequence ID" value="AHA98121.1"/>
    <property type="molecule type" value="Genomic_DNA"/>
</dbReference>
<keyword evidence="4" id="KW-0572">Peptidoglycan-anchor</keyword>
<feature type="transmembrane region" description="Helical" evidence="6">
    <location>
        <begin position="525"/>
        <end position="546"/>
    </location>
</feature>
<feature type="compositionally biased region" description="Basic and acidic residues" evidence="5">
    <location>
        <begin position="363"/>
        <end position="382"/>
    </location>
</feature>
<dbReference type="Pfam" id="PF00746">
    <property type="entry name" value="Gram_pos_anchor"/>
    <property type="match status" value="1"/>
</dbReference>
<evidence type="ECO:0000256" key="6">
    <source>
        <dbReference type="SAM" id="Phobius"/>
    </source>
</evidence>
<gene>
    <name evidence="9" type="ORF">T285_00920</name>
</gene>
<evidence type="ECO:0000256" key="3">
    <source>
        <dbReference type="ARBA" id="ARBA00022729"/>
    </source>
</evidence>
<dbReference type="PROSITE" id="PS50847">
    <property type="entry name" value="GRAM_POS_ANCHORING"/>
    <property type="match status" value="1"/>
</dbReference>
<feature type="chain" id="PRO_5038930635" description="Gram-positive cocci surface proteins LPxTG domain-containing protein" evidence="7">
    <location>
        <begin position="20"/>
        <end position="553"/>
    </location>
</feature>
<feature type="region of interest" description="Disordered" evidence="5">
    <location>
        <begin position="344"/>
        <end position="452"/>
    </location>
</feature>
<dbReference type="KEGG" id="ljn:T285_00920"/>
<feature type="region of interest" description="Disordered" evidence="5">
    <location>
        <begin position="288"/>
        <end position="312"/>
    </location>
</feature>
<dbReference type="InterPro" id="IPR019931">
    <property type="entry name" value="LPXTG_anchor"/>
</dbReference>
<proteinExistence type="predicted"/>
<organism evidence="9 10">
    <name type="scientific">Lactobacillus johnsonii N6.2</name>
    <dbReference type="NCBI Taxonomy" id="1408186"/>
    <lineage>
        <taxon>Bacteria</taxon>
        <taxon>Bacillati</taxon>
        <taxon>Bacillota</taxon>
        <taxon>Bacilli</taxon>
        <taxon>Lactobacillales</taxon>
        <taxon>Lactobacillaceae</taxon>
        <taxon>Lactobacillus</taxon>
    </lineage>
</organism>
<feature type="compositionally biased region" description="Polar residues" evidence="5">
    <location>
        <begin position="414"/>
        <end position="424"/>
    </location>
</feature>
<accession>A0A7D9N8T3</accession>
<feature type="domain" description="Gram-positive cocci surface proteins LPxTG" evidence="8">
    <location>
        <begin position="516"/>
        <end position="553"/>
    </location>
</feature>
<sequence length="553" mass="59240">MKKRTTMLMSALFAAGAFAINGNVAKADNVQAVNNNNANSTEVKQNTVNADSSKLNVASAQANNQADTKIPSKEELKDIAMKQYNEAKETWKSSADQSAYDVAVWDPYSRGADLYVDHARLGGNGSLGLSSGDPNAILIKSSQLKTYDWAPVNNEISVAKESLTNYLNKVVEKDNGSLEGSKKEAVDNLKKINIPGPDALPGDNEVNVVMEDPNMQKAHRNTEALGMIWNTIQNPYLATLIGSRTAIENSDYKNEEGFYSDKLAELVARNVRKDKNWVLANTNPKAIRFGMPGGSPEIEQGAGGIGEGSDDRENHEVKYETVLPYFIYNKELIKVDRDAYNRNNNIKSDENTSDNKNQSTTNTKKDQSSEKVTNDTTSKKDQSTTNTSSSNTNQTTESKSSTTSSKTTSDTKTPVANNDSSAARTTDVVKNETKSTENTASVVKNDAKAATEKTTDVKVVAPAKNASNEVKTTNAAAKASDAHVVALNSEVNAGTTSTTPAAAIKGSQAKDTENKLPQAGTDEKISLFASLAGLSIASLGLGALGASKKRKND</sequence>
<dbReference type="AlphaFoldDB" id="A0A7D9N8T3"/>
<dbReference type="Proteomes" id="UP000018522">
    <property type="component" value="Chromosome"/>
</dbReference>
<keyword evidence="2" id="KW-0964">Secreted</keyword>
<evidence type="ECO:0000259" key="8">
    <source>
        <dbReference type="PROSITE" id="PS50847"/>
    </source>
</evidence>
<keyword evidence="6" id="KW-0472">Membrane</keyword>
<name>A0A7D9N8T3_LACJH</name>
<evidence type="ECO:0000256" key="2">
    <source>
        <dbReference type="ARBA" id="ARBA00022525"/>
    </source>
</evidence>
<feature type="compositionally biased region" description="Low complexity" evidence="5">
    <location>
        <begin position="383"/>
        <end position="413"/>
    </location>
</feature>
<protein>
    <recommendedName>
        <fullName evidence="8">Gram-positive cocci surface proteins LPxTG domain-containing protein</fullName>
    </recommendedName>
</protein>
<keyword evidence="1" id="KW-0134">Cell wall</keyword>
<reference evidence="9 10" key="1">
    <citation type="journal article" date="2014" name="Genome Announc.">
        <title>Complete Genome Sequences of Lactobacillus johnsonii Strain N6.2 and Lactobacillus reuteri Strain TD1.</title>
        <authorList>
            <person name="Leonard M.T."/>
            <person name="Valladares R.B."/>
            <person name="Ardissone A."/>
            <person name="Gonzalez C.F."/>
            <person name="Lorca G.L."/>
            <person name="Triplett E.W."/>
        </authorList>
    </citation>
    <scope>NUCLEOTIDE SEQUENCE [LARGE SCALE GENOMIC DNA]</scope>
    <source>
        <strain evidence="9 10">N6.2</strain>
    </source>
</reference>
<evidence type="ECO:0000256" key="1">
    <source>
        <dbReference type="ARBA" id="ARBA00022512"/>
    </source>
</evidence>
<keyword evidence="6" id="KW-0812">Transmembrane</keyword>
<evidence type="ECO:0000313" key="10">
    <source>
        <dbReference type="Proteomes" id="UP000018522"/>
    </source>
</evidence>
<dbReference type="RefSeq" id="WP_023599124.1">
    <property type="nucleotide sequence ID" value="NC_022909.1"/>
</dbReference>
<evidence type="ECO:0000256" key="4">
    <source>
        <dbReference type="ARBA" id="ARBA00023088"/>
    </source>
</evidence>
<keyword evidence="6" id="KW-1133">Transmembrane helix</keyword>
<evidence type="ECO:0000313" key="9">
    <source>
        <dbReference type="EMBL" id="AHA98121.1"/>
    </source>
</evidence>